<comment type="caution">
    <text evidence="17">The sequence shown here is derived from an EMBL/GenBank/DDBJ whole genome shotgun (WGS) entry which is preliminary data.</text>
</comment>
<dbReference type="HAMAP" id="MF_01020">
    <property type="entry name" value="HisE"/>
    <property type="match status" value="1"/>
</dbReference>
<protein>
    <recommendedName>
        <fullName evidence="15">Histidine biosynthesis bifunctional protein HisIE</fullName>
    </recommendedName>
    <domain>
        <recommendedName>
            <fullName evidence="15">Phosphoribosyl-AMP cyclohydrolase</fullName>
            <shortName evidence="15">PRA-CH</shortName>
            <ecNumber evidence="15">3.5.4.19</ecNumber>
        </recommendedName>
    </domain>
    <domain>
        <recommendedName>
            <fullName evidence="15">Phosphoribosyl-ATP pyrophosphatase</fullName>
            <shortName evidence="15">PRA-PH</shortName>
            <ecNumber evidence="15">3.6.1.31</ecNumber>
        </recommendedName>
    </domain>
</protein>
<dbReference type="HAMAP" id="MF_01021">
    <property type="entry name" value="HisI"/>
    <property type="match status" value="1"/>
</dbReference>
<evidence type="ECO:0000313" key="17">
    <source>
        <dbReference type="EMBL" id="TGA99249.1"/>
    </source>
</evidence>
<gene>
    <name evidence="15" type="primary">hisI</name>
    <name evidence="15" type="synonym">hisIE</name>
    <name evidence="17" type="ORF">E4665_05575</name>
</gene>
<evidence type="ECO:0000256" key="1">
    <source>
        <dbReference type="ARBA" id="ARBA00000024"/>
    </source>
</evidence>
<comment type="catalytic activity">
    <reaction evidence="2 15">
        <text>1-(5-phospho-beta-D-ribosyl)-ATP + H2O = 1-(5-phospho-beta-D-ribosyl)-5'-AMP + diphosphate + H(+)</text>
        <dbReference type="Rhea" id="RHEA:22828"/>
        <dbReference type="ChEBI" id="CHEBI:15377"/>
        <dbReference type="ChEBI" id="CHEBI:15378"/>
        <dbReference type="ChEBI" id="CHEBI:33019"/>
        <dbReference type="ChEBI" id="CHEBI:59457"/>
        <dbReference type="ChEBI" id="CHEBI:73183"/>
        <dbReference type="EC" id="3.6.1.31"/>
    </reaction>
</comment>
<dbReference type="SUPFAM" id="SSF141734">
    <property type="entry name" value="HisI-like"/>
    <property type="match status" value="1"/>
</dbReference>
<comment type="subcellular location">
    <subcellularLocation>
        <location evidence="3 15">Cytoplasm</location>
    </subcellularLocation>
</comment>
<dbReference type="NCBIfam" id="TIGR03188">
    <property type="entry name" value="histidine_hisI"/>
    <property type="match status" value="1"/>
</dbReference>
<evidence type="ECO:0000259" key="16">
    <source>
        <dbReference type="Pfam" id="PF01502"/>
    </source>
</evidence>
<dbReference type="EC" id="3.5.4.19" evidence="15"/>
<evidence type="ECO:0000256" key="6">
    <source>
        <dbReference type="ARBA" id="ARBA00007731"/>
    </source>
</evidence>
<dbReference type="Proteomes" id="UP000298347">
    <property type="component" value="Unassembled WGS sequence"/>
</dbReference>
<dbReference type="InterPro" id="IPR038019">
    <property type="entry name" value="PRib_AMP_CycHydrolase_sf"/>
</dbReference>
<evidence type="ECO:0000256" key="5">
    <source>
        <dbReference type="ARBA" id="ARBA00005204"/>
    </source>
</evidence>
<feature type="domain" description="Phosphoribosyl-AMP cyclohydrolase" evidence="16">
    <location>
        <begin position="28"/>
        <end position="101"/>
    </location>
</feature>
<comment type="pathway">
    <text evidence="5 15">Amino-acid biosynthesis; L-histidine biosynthesis; L-histidine from 5-phospho-alpha-D-ribose 1-diphosphate: step 2/9.</text>
</comment>
<organism evidence="17 18">
    <name type="scientific">Sporolactobacillus shoreae</name>
    <dbReference type="NCBI Taxonomy" id="1465501"/>
    <lineage>
        <taxon>Bacteria</taxon>
        <taxon>Bacillati</taxon>
        <taxon>Bacillota</taxon>
        <taxon>Bacilli</taxon>
        <taxon>Bacillales</taxon>
        <taxon>Sporolactobacillaceae</taxon>
        <taxon>Sporolactobacillus</taxon>
    </lineage>
</organism>
<dbReference type="GO" id="GO:0005737">
    <property type="term" value="C:cytoplasm"/>
    <property type="evidence" value="ECO:0007669"/>
    <property type="project" value="UniProtKB-SubCell"/>
</dbReference>
<comment type="catalytic activity">
    <reaction evidence="1 15">
        <text>1-(5-phospho-beta-D-ribosyl)-5'-AMP + H2O = 1-(5-phospho-beta-D-ribosyl)-5-[(5-phospho-beta-D-ribosylamino)methylideneamino]imidazole-4-carboxamide</text>
        <dbReference type="Rhea" id="RHEA:20049"/>
        <dbReference type="ChEBI" id="CHEBI:15377"/>
        <dbReference type="ChEBI" id="CHEBI:58435"/>
        <dbReference type="ChEBI" id="CHEBI:59457"/>
        <dbReference type="EC" id="3.5.4.19"/>
    </reaction>
</comment>
<comment type="similarity">
    <text evidence="6 15">In the C-terminal section; belongs to the PRA-PH family.</text>
</comment>
<sequence>MKVEDVKFDEKGLVPAIVQDAQSKEILMLAYMNKESVEKSLETGETWFYSRSRQELWHKGETSGNTQKIIDWAVDCDSDTLLVKVNPAGPACHTGSYSCFKEEKSDKQEAIQSGSDRYSIFAELEHVIAEREAERPEGTYTTYLFNEGIDKILKKIGEETSEVIIAAKNRSVAELEWEVSDVIYHTLVMLREQKVGFDRVLRVLEKRHRDKSEFQREKAKDLQ</sequence>
<evidence type="ECO:0000256" key="12">
    <source>
        <dbReference type="ARBA" id="ARBA00022840"/>
    </source>
</evidence>
<dbReference type="HAMAP" id="MF_01019">
    <property type="entry name" value="HisIE"/>
    <property type="match status" value="1"/>
</dbReference>
<dbReference type="InterPro" id="IPR002496">
    <property type="entry name" value="PRib_AMP_CycHydrolase_dom"/>
</dbReference>
<reference evidence="17 18" key="1">
    <citation type="journal article" date="2015" name="Int. J. Syst. Evol. Microbiol.">
        <title>Sporolactobacillus shoreae sp. nov. and Sporolactobacillus spathodeae sp. nov., two spore-forming lactic acid bacteria isolated from tree barks in Thailand.</title>
        <authorList>
            <person name="Thamacharoensuk T."/>
            <person name="Kitahara M."/>
            <person name="Ohkuma M."/>
            <person name="Thongchul N."/>
            <person name="Tanasupawat S."/>
        </authorList>
    </citation>
    <scope>NUCLEOTIDE SEQUENCE [LARGE SCALE GENOMIC DNA]</scope>
    <source>
        <strain evidence="17 18">BK92</strain>
    </source>
</reference>
<keyword evidence="13 15" id="KW-0368">Histidine biosynthesis</keyword>
<comment type="similarity">
    <text evidence="7 15">In the N-terminal section; belongs to the PRA-CH family.</text>
</comment>
<feature type="region of interest" description="Phosphoribosyl-ATP pyrophosphohydrolase" evidence="15">
    <location>
        <begin position="121"/>
        <end position="223"/>
    </location>
</feature>
<accession>A0A4Z0GSN6</accession>
<dbReference type="InterPro" id="IPR026660">
    <property type="entry name" value="PRA-CH"/>
</dbReference>
<dbReference type="GO" id="GO:0005524">
    <property type="term" value="F:ATP binding"/>
    <property type="evidence" value="ECO:0007669"/>
    <property type="project" value="UniProtKB-KW"/>
</dbReference>
<name>A0A4Z0GSN6_9BACL</name>
<evidence type="ECO:0000256" key="11">
    <source>
        <dbReference type="ARBA" id="ARBA00022801"/>
    </source>
</evidence>
<proteinExistence type="inferred from homology"/>
<dbReference type="GO" id="GO:0004635">
    <property type="term" value="F:phosphoribosyl-AMP cyclohydrolase activity"/>
    <property type="evidence" value="ECO:0007669"/>
    <property type="project" value="UniProtKB-UniRule"/>
</dbReference>
<dbReference type="InterPro" id="IPR021130">
    <property type="entry name" value="PRib-ATP_PPHydrolase-like"/>
</dbReference>
<dbReference type="RefSeq" id="WP_135347804.1">
    <property type="nucleotide sequence ID" value="NZ_SRJD01000004.1"/>
</dbReference>
<dbReference type="PANTHER" id="PTHR42945">
    <property type="entry name" value="HISTIDINE BIOSYNTHESIS BIFUNCTIONAL PROTEIN"/>
    <property type="match status" value="1"/>
</dbReference>
<keyword evidence="18" id="KW-1185">Reference proteome</keyword>
<keyword evidence="11 15" id="KW-0378">Hydrolase</keyword>
<dbReference type="PANTHER" id="PTHR42945:SF9">
    <property type="entry name" value="HISTIDINE BIOSYNTHESIS BIFUNCTIONAL PROTEIN HISIE"/>
    <property type="match status" value="1"/>
</dbReference>
<dbReference type="OrthoDB" id="9795769at2"/>
<keyword evidence="8 15" id="KW-0963">Cytoplasm</keyword>
<feature type="region of interest" description="Phosphoribosyl-AMP cyclohydrolase" evidence="15">
    <location>
        <begin position="1"/>
        <end position="120"/>
    </location>
</feature>
<dbReference type="FunFam" id="3.10.20.810:FF:000001">
    <property type="entry name" value="Histidine biosynthesis bifunctional protein HisIE"/>
    <property type="match status" value="1"/>
</dbReference>
<evidence type="ECO:0000256" key="10">
    <source>
        <dbReference type="ARBA" id="ARBA00022741"/>
    </source>
</evidence>
<dbReference type="InterPro" id="IPR023019">
    <property type="entry name" value="His_synth_HisIE"/>
</dbReference>
<evidence type="ECO:0000256" key="2">
    <source>
        <dbReference type="ARBA" id="ARBA00001460"/>
    </source>
</evidence>
<evidence type="ECO:0000256" key="9">
    <source>
        <dbReference type="ARBA" id="ARBA00022605"/>
    </source>
</evidence>
<evidence type="ECO:0000256" key="3">
    <source>
        <dbReference type="ARBA" id="ARBA00004496"/>
    </source>
</evidence>
<dbReference type="Gene3D" id="1.10.287.1080">
    <property type="entry name" value="MazG-like"/>
    <property type="match status" value="1"/>
</dbReference>
<dbReference type="NCBIfam" id="NF002747">
    <property type="entry name" value="PRK02759.1"/>
    <property type="match status" value="1"/>
</dbReference>
<evidence type="ECO:0000256" key="15">
    <source>
        <dbReference type="HAMAP-Rule" id="MF_01019"/>
    </source>
</evidence>
<evidence type="ECO:0000313" key="18">
    <source>
        <dbReference type="Proteomes" id="UP000298347"/>
    </source>
</evidence>
<dbReference type="GO" id="GO:0000105">
    <property type="term" value="P:L-histidine biosynthetic process"/>
    <property type="evidence" value="ECO:0007669"/>
    <property type="project" value="UniProtKB-UniRule"/>
</dbReference>
<dbReference type="InterPro" id="IPR008179">
    <property type="entry name" value="HisE"/>
</dbReference>
<evidence type="ECO:0000256" key="14">
    <source>
        <dbReference type="ARBA" id="ARBA00023268"/>
    </source>
</evidence>
<dbReference type="EMBL" id="SRJD01000004">
    <property type="protein sequence ID" value="TGA99249.1"/>
    <property type="molecule type" value="Genomic_DNA"/>
</dbReference>
<evidence type="ECO:0000256" key="7">
    <source>
        <dbReference type="ARBA" id="ARBA00008299"/>
    </source>
</evidence>
<evidence type="ECO:0000256" key="4">
    <source>
        <dbReference type="ARBA" id="ARBA00005169"/>
    </source>
</evidence>
<dbReference type="SUPFAM" id="SSF101386">
    <property type="entry name" value="all-alpha NTP pyrophosphatases"/>
    <property type="match status" value="1"/>
</dbReference>
<dbReference type="Gene3D" id="3.10.20.810">
    <property type="entry name" value="Phosphoribosyl-AMP cyclohydrolase"/>
    <property type="match status" value="1"/>
</dbReference>
<dbReference type="Pfam" id="PF01503">
    <property type="entry name" value="PRA-PH"/>
    <property type="match status" value="1"/>
</dbReference>
<dbReference type="GO" id="GO:0004636">
    <property type="term" value="F:phosphoribosyl-ATP diphosphatase activity"/>
    <property type="evidence" value="ECO:0007669"/>
    <property type="project" value="UniProtKB-UniRule"/>
</dbReference>
<keyword evidence="14 15" id="KW-0511">Multifunctional enzyme</keyword>
<keyword evidence="12 15" id="KW-0067">ATP-binding</keyword>
<dbReference type="CDD" id="cd11534">
    <property type="entry name" value="NTP-PPase_HisIE_like"/>
    <property type="match status" value="1"/>
</dbReference>
<evidence type="ECO:0000256" key="8">
    <source>
        <dbReference type="ARBA" id="ARBA00022490"/>
    </source>
</evidence>
<keyword evidence="9 15" id="KW-0028">Amino-acid biosynthesis</keyword>
<keyword evidence="10 15" id="KW-0547">Nucleotide-binding</keyword>
<evidence type="ECO:0000256" key="13">
    <source>
        <dbReference type="ARBA" id="ARBA00023102"/>
    </source>
</evidence>
<dbReference type="UniPathway" id="UPA00031">
    <property type="reaction ID" value="UER00007"/>
</dbReference>
<dbReference type="EC" id="3.6.1.31" evidence="15"/>
<comment type="pathway">
    <text evidence="4 15">Amino-acid biosynthesis; L-histidine biosynthesis; L-histidine from 5-phospho-alpha-D-ribose 1-diphosphate: step 3/9.</text>
</comment>
<dbReference type="AlphaFoldDB" id="A0A4Z0GSN6"/>
<dbReference type="Pfam" id="PF01502">
    <property type="entry name" value="PRA-CH"/>
    <property type="match status" value="1"/>
</dbReference>
<dbReference type="NCBIfam" id="NF000768">
    <property type="entry name" value="PRK00051.1"/>
    <property type="match status" value="1"/>
</dbReference>